<comment type="caution">
    <text evidence="12">The sequence shown here is derived from an EMBL/GenBank/DDBJ whole genome shotgun (WGS) entry which is preliminary data.</text>
</comment>
<dbReference type="GO" id="GO:0044205">
    <property type="term" value="P:'de novo' UMP biosynthetic process"/>
    <property type="evidence" value="ECO:0007669"/>
    <property type="project" value="UniProtKB-UniPathway"/>
</dbReference>
<evidence type="ECO:0000259" key="11">
    <source>
        <dbReference type="Pfam" id="PF02729"/>
    </source>
</evidence>
<evidence type="ECO:0000256" key="4">
    <source>
        <dbReference type="ARBA" id="ARBA00022679"/>
    </source>
</evidence>
<name>A0A2M7UU36_9BACT</name>
<dbReference type="PRINTS" id="PR00100">
    <property type="entry name" value="AOTCASE"/>
</dbReference>
<dbReference type="NCBIfam" id="NF002032">
    <property type="entry name" value="PRK00856.1"/>
    <property type="match status" value="1"/>
</dbReference>
<evidence type="ECO:0000256" key="5">
    <source>
        <dbReference type="ARBA" id="ARBA00022975"/>
    </source>
</evidence>
<evidence type="ECO:0000256" key="6">
    <source>
        <dbReference type="ARBA" id="ARBA00043884"/>
    </source>
</evidence>
<dbReference type="SUPFAM" id="SSF53671">
    <property type="entry name" value="Aspartate/ornithine carbamoyltransferase"/>
    <property type="match status" value="1"/>
</dbReference>
<comment type="pathway">
    <text evidence="1">Pyrimidine metabolism; UMP biosynthesis via de novo pathway; (S)-dihydroorotate from bicarbonate: step 2/3.</text>
</comment>
<comment type="similarity">
    <text evidence="2">Belongs to the aspartate/ornithine carbamoyltransferase superfamily. ATCase family.</text>
</comment>
<evidence type="ECO:0000256" key="3">
    <source>
        <dbReference type="ARBA" id="ARBA00013008"/>
    </source>
</evidence>
<dbReference type="InterPro" id="IPR002082">
    <property type="entry name" value="Asp_carbamoyltransf"/>
</dbReference>
<evidence type="ECO:0000256" key="7">
    <source>
        <dbReference type="ARBA" id="ARBA00048859"/>
    </source>
</evidence>
<dbReference type="UniPathway" id="UPA00070">
    <property type="reaction ID" value="UER00116"/>
</dbReference>
<dbReference type="InterPro" id="IPR006130">
    <property type="entry name" value="Asp/Orn_carbamoylTrfase"/>
</dbReference>
<keyword evidence="5" id="KW-0665">Pyrimidine biosynthesis</keyword>
<evidence type="ECO:0000256" key="8">
    <source>
        <dbReference type="NCBIfam" id="TIGR00670"/>
    </source>
</evidence>
<proteinExistence type="inferred from homology"/>
<dbReference type="Pfam" id="PF02729">
    <property type="entry name" value="OTCace_N"/>
    <property type="match status" value="1"/>
</dbReference>
<dbReference type="EC" id="2.1.3.2" evidence="3 8"/>
<gene>
    <name evidence="12" type="ORF">COX92_02110</name>
</gene>
<dbReference type="PRINTS" id="PR00101">
    <property type="entry name" value="ATCASE"/>
</dbReference>
<dbReference type="PANTHER" id="PTHR45753:SF6">
    <property type="entry name" value="ASPARTATE CARBAMOYLTRANSFERASE"/>
    <property type="match status" value="1"/>
</dbReference>
<dbReference type="InterPro" id="IPR036901">
    <property type="entry name" value="Asp/Orn_carbamoylTrfase_sf"/>
</dbReference>
<keyword evidence="4 9" id="KW-0808">Transferase</keyword>
<comment type="function">
    <text evidence="6">Catalyzes the condensation of carbamoyl phosphate and aspartate to form carbamoyl aspartate and inorganic phosphate, the committed step in the de novo pyrimidine nucleotide biosynthesis pathway.</text>
</comment>
<comment type="catalytic activity">
    <reaction evidence="7">
        <text>carbamoyl phosphate + L-aspartate = N-carbamoyl-L-aspartate + phosphate + H(+)</text>
        <dbReference type="Rhea" id="RHEA:20013"/>
        <dbReference type="ChEBI" id="CHEBI:15378"/>
        <dbReference type="ChEBI" id="CHEBI:29991"/>
        <dbReference type="ChEBI" id="CHEBI:32814"/>
        <dbReference type="ChEBI" id="CHEBI:43474"/>
        <dbReference type="ChEBI" id="CHEBI:58228"/>
        <dbReference type="EC" id="2.1.3.2"/>
    </reaction>
</comment>
<dbReference type="FunFam" id="3.40.50.1370:FF:000002">
    <property type="entry name" value="Aspartate carbamoyltransferase 2"/>
    <property type="match status" value="1"/>
</dbReference>
<evidence type="ECO:0000259" key="10">
    <source>
        <dbReference type="Pfam" id="PF00185"/>
    </source>
</evidence>
<accession>A0A2M7UU36</accession>
<reference evidence="13" key="1">
    <citation type="submission" date="2017-09" db="EMBL/GenBank/DDBJ databases">
        <title>Depth-based differentiation of microbial function through sediment-hosted aquifers and enrichment of novel symbionts in the deep terrestrial subsurface.</title>
        <authorList>
            <person name="Probst A.J."/>
            <person name="Ladd B."/>
            <person name="Jarett J.K."/>
            <person name="Geller-Mcgrath D.E."/>
            <person name="Sieber C.M.K."/>
            <person name="Emerson J.B."/>
            <person name="Anantharaman K."/>
            <person name="Thomas B.C."/>
            <person name="Malmstrom R."/>
            <person name="Stieglmeier M."/>
            <person name="Klingl A."/>
            <person name="Woyke T."/>
            <person name="Ryan C.M."/>
            <person name="Banfield J.F."/>
        </authorList>
    </citation>
    <scope>NUCLEOTIDE SEQUENCE [LARGE SCALE GENOMIC DNA]</scope>
</reference>
<dbReference type="InterPro" id="IPR006132">
    <property type="entry name" value="Asp/Orn_carbamoyltranf_P-bd"/>
</dbReference>
<sequence>MNFKHILSTQQFLNKKVLVDIFRKADKFERADRQGKIPKLLQDKILSCVFYEASTRTRFSFESAMLKLGGQVITTESAGHFSSAIKGETLEDSVRIISGYSDMIVLRHNEHGAAERAAKVSPVPIINAGDGDGEHPTQALLDLYTIQKELGHIDNFKIAIVGDLLYGRTIHSLIYLLSLSHNVELFLVAPRELKLPQKYKSFLNSRKIKFSESDNLESVLSKVDVLYMTRVQKERFSSARLYERVKNSFVLNKKLLDKLNKRAVIMHPLPRVNEISREVDDDKRAAYFRQAKNGLYIRMALLSFLL</sequence>
<feature type="domain" description="Aspartate/ornithine carbamoyltransferase Asp/Orn-binding" evidence="10">
    <location>
        <begin position="155"/>
        <end position="304"/>
    </location>
</feature>
<evidence type="ECO:0000256" key="9">
    <source>
        <dbReference type="RuleBase" id="RU003634"/>
    </source>
</evidence>
<dbReference type="GO" id="GO:0004070">
    <property type="term" value="F:aspartate carbamoyltransferase activity"/>
    <property type="evidence" value="ECO:0007669"/>
    <property type="project" value="UniProtKB-UniRule"/>
</dbReference>
<evidence type="ECO:0000313" key="12">
    <source>
        <dbReference type="EMBL" id="PIZ87015.1"/>
    </source>
</evidence>
<feature type="domain" description="Aspartate/ornithine carbamoyltransferase carbamoyl-P binding" evidence="11">
    <location>
        <begin position="4"/>
        <end position="147"/>
    </location>
</feature>
<dbReference type="PROSITE" id="PS00097">
    <property type="entry name" value="CARBAMOYLTRANSFERASE"/>
    <property type="match status" value="1"/>
</dbReference>
<dbReference type="EMBL" id="PFOZ01000041">
    <property type="protein sequence ID" value="PIZ87015.1"/>
    <property type="molecule type" value="Genomic_DNA"/>
</dbReference>
<dbReference type="Proteomes" id="UP000229166">
    <property type="component" value="Unassembled WGS sequence"/>
</dbReference>
<dbReference type="Pfam" id="PF00185">
    <property type="entry name" value="OTCace"/>
    <property type="match status" value="1"/>
</dbReference>
<evidence type="ECO:0000256" key="1">
    <source>
        <dbReference type="ARBA" id="ARBA00004852"/>
    </source>
</evidence>
<dbReference type="GO" id="GO:0006520">
    <property type="term" value="P:amino acid metabolic process"/>
    <property type="evidence" value="ECO:0007669"/>
    <property type="project" value="InterPro"/>
</dbReference>
<organism evidence="12 13">
    <name type="scientific">Candidatus Nealsonbacteria bacterium CG_4_10_14_0_2_um_filter_40_15</name>
    <dbReference type="NCBI Taxonomy" id="1974682"/>
    <lineage>
        <taxon>Bacteria</taxon>
        <taxon>Candidatus Nealsoniibacteriota</taxon>
    </lineage>
</organism>
<dbReference type="AlphaFoldDB" id="A0A2M7UU36"/>
<dbReference type="GO" id="GO:0016597">
    <property type="term" value="F:amino acid binding"/>
    <property type="evidence" value="ECO:0007669"/>
    <property type="project" value="InterPro"/>
</dbReference>
<dbReference type="GO" id="GO:0006207">
    <property type="term" value="P:'de novo' pyrimidine nucleobase biosynthetic process"/>
    <property type="evidence" value="ECO:0007669"/>
    <property type="project" value="InterPro"/>
</dbReference>
<evidence type="ECO:0000313" key="13">
    <source>
        <dbReference type="Proteomes" id="UP000229166"/>
    </source>
</evidence>
<evidence type="ECO:0000256" key="2">
    <source>
        <dbReference type="ARBA" id="ARBA00008896"/>
    </source>
</evidence>
<dbReference type="Gene3D" id="3.40.50.1370">
    <property type="entry name" value="Aspartate/ornithine carbamoyltransferase"/>
    <property type="match status" value="2"/>
</dbReference>
<dbReference type="NCBIfam" id="TIGR00670">
    <property type="entry name" value="asp_carb_tr"/>
    <property type="match status" value="1"/>
</dbReference>
<dbReference type="PANTHER" id="PTHR45753">
    <property type="entry name" value="ORNITHINE CARBAMOYLTRANSFERASE, MITOCHONDRIAL"/>
    <property type="match status" value="1"/>
</dbReference>
<dbReference type="InterPro" id="IPR006131">
    <property type="entry name" value="Asp_carbamoyltransf_Asp/Orn-bd"/>
</dbReference>
<protein>
    <recommendedName>
        <fullName evidence="3 8">Aspartate carbamoyltransferase</fullName>
        <ecNumber evidence="3 8">2.1.3.2</ecNumber>
    </recommendedName>
</protein>